<evidence type="ECO:0000256" key="1">
    <source>
        <dbReference type="SAM" id="SignalP"/>
    </source>
</evidence>
<accession>A0A3S3VA46</accession>
<comment type="caution">
    <text evidence="2">The sequence shown here is derived from an EMBL/GenBank/DDBJ whole genome shotgun (WGS) entry which is preliminary data.</text>
</comment>
<feature type="signal peptide" evidence="1">
    <location>
        <begin position="1"/>
        <end position="19"/>
    </location>
</feature>
<keyword evidence="1" id="KW-0732">Signal</keyword>
<dbReference type="Proteomes" id="UP000287168">
    <property type="component" value="Unassembled WGS sequence"/>
</dbReference>
<reference evidence="2 3" key="1">
    <citation type="journal article" date="2015" name="Int. J. Syst. Evol. Microbiol.">
        <title>Gemmobacter intermedius sp. nov., isolated from a white stork (Ciconia ciconia).</title>
        <authorList>
            <person name="Kampfer P."/>
            <person name="Jerzak L."/>
            <person name="Wilharm G."/>
            <person name="Golke J."/>
            <person name="Busse H.J."/>
            <person name="Glaeser S.P."/>
        </authorList>
    </citation>
    <scope>NUCLEOTIDE SEQUENCE [LARGE SCALE GENOMIC DNA]</scope>
    <source>
        <strain evidence="2 3">119/4</strain>
    </source>
</reference>
<proteinExistence type="predicted"/>
<dbReference type="OrthoDB" id="7779042at2"/>
<dbReference type="EMBL" id="SBLC01000003">
    <property type="protein sequence ID" value="RWY44360.1"/>
    <property type="molecule type" value="Genomic_DNA"/>
</dbReference>
<keyword evidence="3" id="KW-1185">Reference proteome</keyword>
<organism evidence="2 3">
    <name type="scientific">Falsigemmobacter intermedius</name>
    <dbReference type="NCBI Taxonomy" id="1553448"/>
    <lineage>
        <taxon>Bacteria</taxon>
        <taxon>Pseudomonadati</taxon>
        <taxon>Pseudomonadota</taxon>
        <taxon>Alphaproteobacteria</taxon>
        <taxon>Rhodobacterales</taxon>
        <taxon>Paracoccaceae</taxon>
        <taxon>Falsigemmobacter</taxon>
    </lineage>
</organism>
<feature type="chain" id="PRO_5018532841" evidence="1">
    <location>
        <begin position="20"/>
        <end position="348"/>
    </location>
</feature>
<evidence type="ECO:0000313" key="2">
    <source>
        <dbReference type="EMBL" id="RWY44360.1"/>
    </source>
</evidence>
<name>A0A3S3VA46_9RHOB</name>
<gene>
    <name evidence="2" type="ORF">EP867_03015</name>
</gene>
<evidence type="ECO:0000313" key="3">
    <source>
        <dbReference type="Proteomes" id="UP000287168"/>
    </source>
</evidence>
<sequence>MKAVRPALFALFLSVCLNAAAEARISEYEAAILSGSAQLELVSLSAYRDSVAARMRAGVLTRLGFGPDPGSPRVLRAEIGVTPILRYDGNINNGVIGDRLDLGGLVFLVDEESRARAGLVGGLALSAGSVLSFGQGGTLTLGAGLRYERALSHPLSIRGGFLQACGSQHIGRLTWIGLCQSFHREKRSLDGSRAAVTTLSFSRVLRNRFGPAELGIEIGSLRNDGAQRGFAGLVLRQAAGGFGAFSLEIAGEHRRTGVNTADLRIRPGYSTLVRGRPLAVSLLYQKEGGGQFLGRSRRDEFTLLRFDYAVSRSLSLSLGYRKRHSSAGIYSGSSMIFGFNMRPLALRR</sequence>
<protein>
    <submittedName>
        <fullName evidence="2">Uncharacterized protein</fullName>
    </submittedName>
</protein>
<dbReference type="RefSeq" id="WP_128486722.1">
    <property type="nucleotide sequence ID" value="NZ_JBHLXB010000170.1"/>
</dbReference>
<dbReference type="AlphaFoldDB" id="A0A3S3VA46"/>